<keyword evidence="2" id="KW-0812">Transmembrane</keyword>
<feature type="transmembrane region" description="Helical" evidence="2">
    <location>
        <begin position="71"/>
        <end position="89"/>
    </location>
</feature>
<feature type="domain" description="DUF6234" evidence="3">
    <location>
        <begin position="25"/>
        <end position="144"/>
    </location>
</feature>
<protein>
    <recommendedName>
        <fullName evidence="3">DUF6234 domain-containing protein</fullName>
    </recommendedName>
</protein>
<sequence length="146" mass="15174">MDMTPPDGPLRPTGSADRTDRAAGRTRRIADASAASALVALELLALDAVLDLWFPARLTLGPVAPPPPHPLWGYLAITGALCALLVWTARAARRRGARVTAWTQGLMAVATAVLLMCGTSESFHGYATMPPPDGCGTSPSVPRCGG</sequence>
<dbReference type="Pfam" id="PF19747">
    <property type="entry name" value="DUF6234"/>
    <property type="match status" value="1"/>
</dbReference>
<name>A0A2M8M0G6_9ACTN</name>
<feature type="region of interest" description="Disordered" evidence="1">
    <location>
        <begin position="1"/>
        <end position="25"/>
    </location>
</feature>
<evidence type="ECO:0000313" key="4">
    <source>
        <dbReference type="EMBL" id="PJE96989.1"/>
    </source>
</evidence>
<evidence type="ECO:0000256" key="2">
    <source>
        <dbReference type="SAM" id="Phobius"/>
    </source>
</evidence>
<organism evidence="5 6">
    <name type="scientific">Streptomyces carminius</name>
    <dbReference type="NCBI Taxonomy" id="2665496"/>
    <lineage>
        <taxon>Bacteria</taxon>
        <taxon>Bacillati</taxon>
        <taxon>Actinomycetota</taxon>
        <taxon>Actinomycetes</taxon>
        <taxon>Kitasatosporales</taxon>
        <taxon>Streptomycetaceae</taxon>
        <taxon>Streptomyces</taxon>
    </lineage>
</organism>
<keyword evidence="2" id="KW-0472">Membrane</keyword>
<keyword evidence="2" id="KW-1133">Transmembrane helix</keyword>
<dbReference type="AlphaFoldDB" id="A0A2M8M0G6"/>
<accession>A0A2M8M0G6</accession>
<evidence type="ECO:0000256" key="1">
    <source>
        <dbReference type="SAM" id="MobiDB-lite"/>
    </source>
</evidence>
<evidence type="ECO:0000313" key="5">
    <source>
        <dbReference type="EMBL" id="PJE97698.1"/>
    </source>
</evidence>
<dbReference type="Proteomes" id="UP000230407">
    <property type="component" value="Unassembled WGS sequence"/>
</dbReference>
<proteinExistence type="predicted"/>
<reference evidence="5 6" key="1">
    <citation type="submission" date="2017-11" db="EMBL/GenBank/DDBJ databases">
        <title>Streptomyces carmine sp. nov., a novel actinomycete isolated from Sophora alopecuroides in Xinjiang, China.</title>
        <authorList>
            <person name="Wang Y."/>
            <person name="Luo X."/>
            <person name="Wan C."/>
            <person name="Zhang L."/>
        </authorList>
    </citation>
    <scope>NUCLEOTIDE SEQUENCE [LARGE SCALE GENOMIC DNA]</scope>
    <source>
        <strain evidence="5 6">TRM SA0054</strain>
    </source>
</reference>
<keyword evidence="6" id="KW-1185">Reference proteome</keyword>
<gene>
    <name evidence="5" type="ORF">CUT44_11240</name>
    <name evidence="4" type="ORF">CUT44_14495</name>
</gene>
<evidence type="ECO:0000259" key="3">
    <source>
        <dbReference type="Pfam" id="PF19747"/>
    </source>
</evidence>
<dbReference type="InterPro" id="IPR046201">
    <property type="entry name" value="DUF6234"/>
</dbReference>
<dbReference type="EMBL" id="PGGW01000050">
    <property type="protein sequence ID" value="PJE96989.1"/>
    <property type="molecule type" value="Genomic_DNA"/>
</dbReference>
<comment type="caution">
    <text evidence="5">The sequence shown here is derived from an EMBL/GenBank/DDBJ whole genome shotgun (WGS) entry which is preliminary data.</text>
</comment>
<feature type="transmembrane region" description="Helical" evidence="2">
    <location>
        <begin position="35"/>
        <end position="56"/>
    </location>
</feature>
<feature type="transmembrane region" description="Helical" evidence="2">
    <location>
        <begin position="101"/>
        <end position="123"/>
    </location>
</feature>
<dbReference type="EMBL" id="PGGW01000039">
    <property type="protein sequence ID" value="PJE97698.1"/>
    <property type="molecule type" value="Genomic_DNA"/>
</dbReference>
<evidence type="ECO:0000313" key="6">
    <source>
        <dbReference type="Proteomes" id="UP000230407"/>
    </source>
</evidence>